<keyword evidence="2" id="KW-1185">Reference proteome</keyword>
<evidence type="ECO:0000313" key="2">
    <source>
        <dbReference type="Proteomes" id="UP000001396"/>
    </source>
</evidence>
<evidence type="ECO:0000313" key="1">
    <source>
        <dbReference type="EMBL" id="EFA77875.1"/>
    </source>
</evidence>
<gene>
    <name evidence="1" type="ORF">PPL_09375</name>
</gene>
<organism evidence="1 2">
    <name type="scientific">Heterostelium pallidum (strain ATCC 26659 / Pp 5 / PN500)</name>
    <name type="common">Cellular slime mold</name>
    <name type="synonym">Polysphondylium pallidum</name>
    <dbReference type="NCBI Taxonomy" id="670386"/>
    <lineage>
        <taxon>Eukaryota</taxon>
        <taxon>Amoebozoa</taxon>
        <taxon>Evosea</taxon>
        <taxon>Eumycetozoa</taxon>
        <taxon>Dictyostelia</taxon>
        <taxon>Acytosteliales</taxon>
        <taxon>Acytosteliaceae</taxon>
        <taxon>Heterostelium</taxon>
    </lineage>
</organism>
<evidence type="ECO:0008006" key="3">
    <source>
        <dbReference type="Google" id="ProtNLM"/>
    </source>
</evidence>
<accession>D3BLE1</accession>
<sequence>MDTIGLQSTLYNFYKYQYFNDDNDDDDDNNRQRKVVPSLPVIIIKSILDLLFRDHRVSILWKVRSLSLVSRLFFNVISKMLTEQPHESLEIKSMISFIGSEYCLFKSTPLHLNDYEIMYIPEAWQMRCQKNLKSLTHTRIIDMPDQEYIGSQRLINILNTSQLEKLSFVECTTASVRGKKFTKVWDMDRNHFQLLNVMREADYKFYEDLEKRGLDSGEYEYGFISELNESYIQQLIRSNTKLKEIYVEYVDSLTDYSTRIVDYVKIHSKLTPVECLLTNAQFENPTVVIYSKPSEGYIKLRQLVNKDFVNEDFGDSYYSEKTTHLSLELWSLDTSNWRLVPIMNYLFIEPKEIQLKRLDLTLLNCRETIESFNNDQFFVKLNSIIQTMHHYQPFKTIELFTLSLQIKEWDSPIKIPIVNQALVEKRKIKLNNFEPNNDFTEFKRSINKIKS</sequence>
<dbReference type="RefSeq" id="XP_020430003.1">
    <property type="nucleotide sequence ID" value="XM_020580170.1"/>
</dbReference>
<dbReference type="Proteomes" id="UP000001396">
    <property type="component" value="Unassembled WGS sequence"/>
</dbReference>
<dbReference type="AlphaFoldDB" id="D3BLE1"/>
<reference evidence="1 2" key="1">
    <citation type="journal article" date="2011" name="Genome Res.">
        <title>Phylogeny-wide analysis of social amoeba genomes highlights ancient origins for complex intercellular communication.</title>
        <authorList>
            <person name="Heidel A.J."/>
            <person name="Lawal H.M."/>
            <person name="Felder M."/>
            <person name="Schilde C."/>
            <person name="Helps N.R."/>
            <person name="Tunggal B."/>
            <person name="Rivero F."/>
            <person name="John U."/>
            <person name="Schleicher M."/>
            <person name="Eichinger L."/>
            <person name="Platzer M."/>
            <person name="Noegel A.A."/>
            <person name="Schaap P."/>
            <person name="Gloeckner G."/>
        </authorList>
    </citation>
    <scope>NUCLEOTIDE SEQUENCE [LARGE SCALE GENOMIC DNA]</scope>
    <source>
        <strain evidence="2">ATCC 26659 / Pp 5 / PN500</strain>
    </source>
</reference>
<comment type="caution">
    <text evidence="1">The sequence shown here is derived from an EMBL/GenBank/DDBJ whole genome shotgun (WGS) entry which is preliminary data.</text>
</comment>
<protein>
    <recommendedName>
        <fullName evidence="3">F-box domain-containing protein</fullName>
    </recommendedName>
</protein>
<proteinExistence type="predicted"/>
<name>D3BLE1_HETP5</name>
<dbReference type="InParanoid" id="D3BLE1"/>
<dbReference type="EMBL" id="ADBJ01000039">
    <property type="protein sequence ID" value="EFA77875.1"/>
    <property type="molecule type" value="Genomic_DNA"/>
</dbReference>
<dbReference type="GeneID" id="31364850"/>